<evidence type="ECO:0000313" key="3">
    <source>
        <dbReference type="Proteomes" id="UP000886520"/>
    </source>
</evidence>
<feature type="compositionally biased region" description="Low complexity" evidence="1">
    <location>
        <begin position="83"/>
        <end position="106"/>
    </location>
</feature>
<dbReference type="OrthoDB" id="1913411at2759"/>
<feature type="region of interest" description="Disordered" evidence="1">
    <location>
        <begin position="1"/>
        <end position="157"/>
    </location>
</feature>
<feature type="compositionally biased region" description="Acidic residues" evidence="1">
    <location>
        <begin position="517"/>
        <end position="546"/>
    </location>
</feature>
<organism evidence="2 3">
    <name type="scientific">Adiantum capillus-veneris</name>
    <name type="common">Maidenhair fern</name>
    <dbReference type="NCBI Taxonomy" id="13818"/>
    <lineage>
        <taxon>Eukaryota</taxon>
        <taxon>Viridiplantae</taxon>
        <taxon>Streptophyta</taxon>
        <taxon>Embryophyta</taxon>
        <taxon>Tracheophyta</taxon>
        <taxon>Polypodiopsida</taxon>
        <taxon>Polypodiidae</taxon>
        <taxon>Polypodiales</taxon>
        <taxon>Pteridineae</taxon>
        <taxon>Pteridaceae</taxon>
        <taxon>Vittarioideae</taxon>
        <taxon>Adiantum</taxon>
    </lineage>
</organism>
<gene>
    <name evidence="2" type="ORF">GOP47_0014335</name>
</gene>
<comment type="caution">
    <text evidence="2">The sequence shown here is derived from an EMBL/GenBank/DDBJ whole genome shotgun (WGS) entry which is preliminary data.</text>
</comment>
<proteinExistence type="predicted"/>
<dbReference type="AlphaFoldDB" id="A0A9D4ULL1"/>
<feature type="compositionally biased region" description="Polar residues" evidence="1">
    <location>
        <begin position="45"/>
        <end position="78"/>
    </location>
</feature>
<evidence type="ECO:0000256" key="1">
    <source>
        <dbReference type="SAM" id="MobiDB-lite"/>
    </source>
</evidence>
<dbReference type="Proteomes" id="UP000886520">
    <property type="component" value="Chromosome 14"/>
</dbReference>
<accession>A0A9D4ULL1</accession>
<evidence type="ECO:0000313" key="2">
    <source>
        <dbReference type="EMBL" id="KAI5069992.1"/>
    </source>
</evidence>
<name>A0A9D4ULL1_ADICA</name>
<feature type="compositionally biased region" description="Gly residues" evidence="1">
    <location>
        <begin position="16"/>
        <end position="27"/>
    </location>
</feature>
<feature type="compositionally biased region" description="Low complexity" evidence="1">
    <location>
        <begin position="297"/>
        <end position="310"/>
    </location>
</feature>
<protein>
    <submittedName>
        <fullName evidence="2">Uncharacterized protein</fullName>
    </submittedName>
</protein>
<feature type="compositionally biased region" description="Basic residues" evidence="1">
    <location>
        <begin position="287"/>
        <end position="296"/>
    </location>
</feature>
<feature type="compositionally biased region" description="Polar residues" evidence="1">
    <location>
        <begin position="275"/>
        <end position="286"/>
    </location>
</feature>
<keyword evidence="3" id="KW-1185">Reference proteome</keyword>
<sequence>MERKKKREKPAANGSIGDGTSGQSGDGHGWHREAEQVGAAKRLASSGTSDSPTQHGSASAFNWSFAQHPSVAQQQSAHTALLQPPHGQGGAPQQQTQAVPPQGVPQSLAGWQNPDAFAQTANVPHPPFQTGESSWPHPAAQGAQSLGSRPPPFPFPPPPYSGPWDPVAWWGHNPYQPPFPYLYPGYGGGYPCPMPPAPPIGAIQRGIIKPPPGLSQKHIRIWEAQSMENMQLWTTTTQLWAAVARSDAEIALQRTKILKLESELQLMKAHRDGNIPQSDVTAAHQSGSKRGRRKKALPATLATTASAPASDSNALVVPGRRARAIPYKVDTSPRMELEEKEKSTLTMPELVYRPSTDDHDQKSCSLTVSPMIRNETALQKHSLRQSLEFQSPTNNSLTVAKDDLAFGHISHLSSPFKPNNLIGGRKDSHYEQSLKESAAVSFLKTAGSLDHQGVITGDLSYSAAITGGSLCPEPNGNLMAKDAIVRSQFQAHFNAHNMEKPVPHELPKAWQYTREDGSDEQDEGGASMQDDDDGDDVDDEDDENALDDIHSEKVSNMWHSMPFR</sequence>
<reference evidence="2" key="1">
    <citation type="submission" date="2021-01" db="EMBL/GenBank/DDBJ databases">
        <title>Adiantum capillus-veneris genome.</title>
        <authorList>
            <person name="Fang Y."/>
            <person name="Liao Q."/>
        </authorList>
    </citation>
    <scope>NUCLEOTIDE SEQUENCE</scope>
    <source>
        <strain evidence="2">H3</strain>
        <tissue evidence="2">Leaf</tissue>
    </source>
</reference>
<feature type="region of interest" description="Disordered" evidence="1">
    <location>
        <begin position="273"/>
        <end position="314"/>
    </location>
</feature>
<dbReference type="EMBL" id="JABFUD020000014">
    <property type="protein sequence ID" value="KAI5069992.1"/>
    <property type="molecule type" value="Genomic_DNA"/>
</dbReference>
<feature type="region of interest" description="Disordered" evidence="1">
    <location>
        <begin position="513"/>
        <end position="564"/>
    </location>
</feature>